<keyword evidence="3" id="KW-1185">Reference proteome</keyword>
<protein>
    <submittedName>
        <fullName evidence="2">Uncharacterized protein</fullName>
    </submittedName>
</protein>
<dbReference type="EMBL" id="ML211436">
    <property type="protein sequence ID" value="TFK82934.1"/>
    <property type="molecule type" value="Genomic_DNA"/>
</dbReference>
<dbReference type="InParanoid" id="A0A5C3P011"/>
<evidence type="ECO:0000256" key="1">
    <source>
        <dbReference type="SAM" id="MobiDB-lite"/>
    </source>
</evidence>
<name>A0A5C3P011_9APHY</name>
<dbReference type="Proteomes" id="UP000308197">
    <property type="component" value="Unassembled WGS sequence"/>
</dbReference>
<evidence type="ECO:0000313" key="2">
    <source>
        <dbReference type="EMBL" id="TFK82934.1"/>
    </source>
</evidence>
<dbReference type="AlphaFoldDB" id="A0A5C3P011"/>
<evidence type="ECO:0000313" key="3">
    <source>
        <dbReference type="Proteomes" id="UP000308197"/>
    </source>
</evidence>
<feature type="region of interest" description="Disordered" evidence="1">
    <location>
        <begin position="97"/>
        <end position="116"/>
    </location>
</feature>
<sequence length="149" mass="16784">MKTPTAPVPLLSTVSRLVARGKPGRTMASRPSCPCALDPLRKEDAGRVEDANQCEQACEVQRVGFPYAFSFSFGLGPLRVRAMKTYRESRLLPGPWKCGRMPGQSQERGRLQMPPVRRKRVARVVSSYDHVRVMRNPRTGSRRRAPFSE</sequence>
<reference evidence="2 3" key="1">
    <citation type="journal article" date="2019" name="Nat. Ecol. Evol.">
        <title>Megaphylogeny resolves global patterns of mushroom evolution.</title>
        <authorList>
            <person name="Varga T."/>
            <person name="Krizsan K."/>
            <person name="Foldi C."/>
            <person name="Dima B."/>
            <person name="Sanchez-Garcia M."/>
            <person name="Sanchez-Ramirez S."/>
            <person name="Szollosi G.J."/>
            <person name="Szarkandi J.G."/>
            <person name="Papp V."/>
            <person name="Albert L."/>
            <person name="Andreopoulos W."/>
            <person name="Angelini C."/>
            <person name="Antonin V."/>
            <person name="Barry K.W."/>
            <person name="Bougher N.L."/>
            <person name="Buchanan P."/>
            <person name="Buyck B."/>
            <person name="Bense V."/>
            <person name="Catcheside P."/>
            <person name="Chovatia M."/>
            <person name="Cooper J."/>
            <person name="Damon W."/>
            <person name="Desjardin D."/>
            <person name="Finy P."/>
            <person name="Geml J."/>
            <person name="Haridas S."/>
            <person name="Hughes K."/>
            <person name="Justo A."/>
            <person name="Karasinski D."/>
            <person name="Kautmanova I."/>
            <person name="Kiss B."/>
            <person name="Kocsube S."/>
            <person name="Kotiranta H."/>
            <person name="LaButti K.M."/>
            <person name="Lechner B.E."/>
            <person name="Liimatainen K."/>
            <person name="Lipzen A."/>
            <person name="Lukacs Z."/>
            <person name="Mihaltcheva S."/>
            <person name="Morgado L.N."/>
            <person name="Niskanen T."/>
            <person name="Noordeloos M.E."/>
            <person name="Ohm R.A."/>
            <person name="Ortiz-Santana B."/>
            <person name="Ovrebo C."/>
            <person name="Racz N."/>
            <person name="Riley R."/>
            <person name="Savchenko A."/>
            <person name="Shiryaev A."/>
            <person name="Soop K."/>
            <person name="Spirin V."/>
            <person name="Szebenyi C."/>
            <person name="Tomsovsky M."/>
            <person name="Tulloss R.E."/>
            <person name="Uehling J."/>
            <person name="Grigoriev I.V."/>
            <person name="Vagvolgyi C."/>
            <person name="Papp T."/>
            <person name="Martin F.M."/>
            <person name="Miettinen O."/>
            <person name="Hibbett D.S."/>
            <person name="Nagy L.G."/>
        </authorList>
    </citation>
    <scope>NUCLEOTIDE SEQUENCE [LARGE SCALE GENOMIC DNA]</scope>
    <source>
        <strain evidence="2 3">HHB13444</strain>
    </source>
</reference>
<accession>A0A5C3P011</accession>
<gene>
    <name evidence="2" type="ORF">K466DRAFT_281023</name>
</gene>
<organism evidence="2 3">
    <name type="scientific">Polyporus arcularius HHB13444</name>
    <dbReference type="NCBI Taxonomy" id="1314778"/>
    <lineage>
        <taxon>Eukaryota</taxon>
        <taxon>Fungi</taxon>
        <taxon>Dikarya</taxon>
        <taxon>Basidiomycota</taxon>
        <taxon>Agaricomycotina</taxon>
        <taxon>Agaricomycetes</taxon>
        <taxon>Polyporales</taxon>
        <taxon>Polyporaceae</taxon>
        <taxon>Polyporus</taxon>
    </lineage>
</organism>
<proteinExistence type="predicted"/>